<dbReference type="Pfam" id="PF25826">
    <property type="entry name" value="DUF7952"/>
    <property type="match status" value="1"/>
</dbReference>
<sequence length="820" mass="91194">MDSVKEDTSGDCIIEETSAMDSDAPDVSDICGDRKVLPRVGFQYQAKIPPLITESERLQLTKTPTDLEVMDNVAHSFIMGLPIPIMWVSNEVDSSKHDTNGSSEYQNSKPRQNYSNKEASKLKTEPSDSASDCENRSGSSEDCEQTVEQEYKDKVYFPVPGYLGNSWSDFEKESFLLGIYIFGKNLVQVKRFIEGKEMGDILSFYYGKFYRSDGHRKWLECRKRRSRKRIHGQRIFTGWRQQEFLSRLLPRVAEKCQNTLVEVSKTFGEGKISLEEYVSTIKATVGLGILVEVVGIGKGKQDLTGIVTEPTRANHVISTRPKISVGKAYSTLTFEEIIRFLRGDFRLSKARSNDLFWEAVWPCLLAKGWHSEQPKNHIGTRSKHSLVFIIPGVKKFSRRKLVKGDHYFDSVTDVLNKVASDPRLLELEVEPAKGGIDNQENGWGAKKMKLGKGSHSDHHSYLPPRLLKNSSDLTKFTVVDTSLGDGEDSFPVRELRSLPIDTTNISTPTSLSSEKDEDGFEEPVHELDVADMPSNSQGDSITSRSTQGMSDGIVRPEYSNCAVSVSKQEMVSNGPDQTNVTLDNHRDQNAGNPDKDLRKTIKCQFSRRKKSGQSNYLFPVTKRRRLTACCQAEASCSKDSFSIGRGLREEDPYLQLGSPSASDNMVSEVRSSQDKLSTSSSAKGSPEENCIGKSVSQEKYPPRNLIDLNIPFVPSDLETGEPFITEVENGQNDPSSKEAPFLSSDVASAEQQPIGIARRQGTRNRPLTTRALEAFACGFLNTKRKPRPSLQARGGIATREKIDGVAAGTVSKVEEGVDSI</sequence>
<evidence type="ECO:0000256" key="3">
    <source>
        <dbReference type="ARBA" id="ARBA00023163"/>
    </source>
</evidence>
<feature type="compositionally biased region" description="Polar residues" evidence="5">
    <location>
        <begin position="674"/>
        <end position="683"/>
    </location>
</feature>
<dbReference type="PANTHER" id="PTHR13859">
    <property type="entry name" value="ATROPHIN-RELATED"/>
    <property type="match status" value="1"/>
</dbReference>
<dbReference type="FunCoup" id="A0A200Q1G7">
    <property type="interactions" value="963"/>
</dbReference>
<proteinExistence type="predicted"/>
<dbReference type="Proteomes" id="UP000195402">
    <property type="component" value="Unassembled WGS sequence"/>
</dbReference>
<comment type="caution">
    <text evidence="7">The sequence shown here is derived from an EMBL/GenBank/DDBJ whole genome shotgun (WGS) entry which is preliminary data.</text>
</comment>
<dbReference type="InterPro" id="IPR057712">
    <property type="entry name" value="DUF7952"/>
</dbReference>
<reference evidence="7 8" key="1">
    <citation type="journal article" date="2017" name="Mol. Plant">
        <title>The Genome of Medicinal Plant Macleaya cordata Provides New Insights into Benzylisoquinoline Alkaloids Metabolism.</title>
        <authorList>
            <person name="Liu X."/>
            <person name="Liu Y."/>
            <person name="Huang P."/>
            <person name="Ma Y."/>
            <person name="Qing Z."/>
            <person name="Tang Q."/>
            <person name="Cao H."/>
            <person name="Cheng P."/>
            <person name="Zheng Y."/>
            <person name="Yuan Z."/>
            <person name="Zhou Y."/>
            <person name="Liu J."/>
            <person name="Tang Z."/>
            <person name="Zhuo Y."/>
            <person name="Zhang Y."/>
            <person name="Yu L."/>
            <person name="Huang J."/>
            <person name="Yang P."/>
            <person name="Peng Q."/>
            <person name="Zhang J."/>
            <person name="Jiang W."/>
            <person name="Zhang Z."/>
            <person name="Lin K."/>
            <person name="Ro D.K."/>
            <person name="Chen X."/>
            <person name="Xiong X."/>
            <person name="Shang Y."/>
            <person name="Huang S."/>
            <person name="Zeng J."/>
        </authorList>
    </citation>
    <scope>NUCLEOTIDE SEQUENCE [LARGE SCALE GENOMIC DNA]</scope>
    <source>
        <strain evidence="8">cv. BLH2017</strain>
        <tissue evidence="7">Root</tissue>
    </source>
</reference>
<dbReference type="PANTHER" id="PTHR13859:SF11">
    <property type="entry name" value="GRUNGE, ISOFORM J"/>
    <property type="match status" value="1"/>
</dbReference>
<organism evidence="7 8">
    <name type="scientific">Macleaya cordata</name>
    <name type="common">Five-seeded plume-poppy</name>
    <name type="synonym">Bocconia cordata</name>
    <dbReference type="NCBI Taxonomy" id="56857"/>
    <lineage>
        <taxon>Eukaryota</taxon>
        <taxon>Viridiplantae</taxon>
        <taxon>Streptophyta</taxon>
        <taxon>Embryophyta</taxon>
        <taxon>Tracheophyta</taxon>
        <taxon>Spermatophyta</taxon>
        <taxon>Magnoliopsida</taxon>
        <taxon>Ranunculales</taxon>
        <taxon>Papaveraceae</taxon>
        <taxon>Papaveroideae</taxon>
        <taxon>Macleaya</taxon>
    </lineage>
</organism>
<evidence type="ECO:0000313" key="8">
    <source>
        <dbReference type="Proteomes" id="UP000195402"/>
    </source>
</evidence>
<evidence type="ECO:0000256" key="4">
    <source>
        <dbReference type="ARBA" id="ARBA00023242"/>
    </source>
</evidence>
<evidence type="ECO:0000256" key="5">
    <source>
        <dbReference type="SAM" id="MobiDB-lite"/>
    </source>
</evidence>
<feature type="compositionally biased region" description="Polar residues" evidence="5">
    <location>
        <begin position="127"/>
        <end position="140"/>
    </location>
</feature>
<evidence type="ECO:0000256" key="1">
    <source>
        <dbReference type="ARBA" id="ARBA00004123"/>
    </source>
</evidence>
<dbReference type="SUPFAM" id="SSF46689">
    <property type="entry name" value="Homeodomain-like"/>
    <property type="match status" value="1"/>
</dbReference>
<feature type="compositionally biased region" description="Polar residues" evidence="5">
    <location>
        <begin position="569"/>
        <end position="582"/>
    </location>
</feature>
<evidence type="ECO:0000259" key="6">
    <source>
        <dbReference type="PROSITE" id="PS51293"/>
    </source>
</evidence>
<comment type="subcellular location">
    <subcellularLocation>
        <location evidence="1">Nucleus</location>
    </subcellularLocation>
</comment>
<evidence type="ECO:0000256" key="2">
    <source>
        <dbReference type="ARBA" id="ARBA00023015"/>
    </source>
</evidence>
<dbReference type="InterPro" id="IPR017884">
    <property type="entry name" value="SANT_dom"/>
</dbReference>
<dbReference type="OMA" id="PVDITWI"/>
<dbReference type="Pfam" id="PF24662">
    <property type="entry name" value="DUF7650"/>
    <property type="match status" value="1"/>
</dbReference>
<feature type="region of interest" description="Disordered" evidence="5">
    <location>
        <begin position="569"/>
        <end position="596"/>
    </location>
</feature>
<dbReference type="STRING" id="56857.A0A200Q1G7"/>
<feature type="region of interest" description="Disordered" evidence="5">
    <location>
        <begin position="652"/>
        <end position="696"/>
    </location>
</feature>
<dbReference type="EMBL" id="MVGT01003318">
    <property type="protein sequence ID" value="OVA04321.1"/>
    <property type="molecule type" value="Genomic_DNA"/>
</dbReference>
<dbReference type="InParanoid" id="A0A200Q1G7"/>
<dbReference type="GO" id="GO:0003714">
    <property type="term" value="F:transcription corepressor activity"/>
    <property type="evidence" value="ECO:0007669"/>
    <property type="project" value="TreeGrafter"/>
</dbReference>
<dbReference type="OrthoDB" id="1634742at2759"/>
<dbReference type="AlphaFoldDB" id="A0A200Q1G7"/>
<protein>
    <submittedName>
        <fullName evidence="7">SANT domain</fullName>
    </submittedName>
</protein>
<feature type="domain" description="SANT" evidence="6">
    <location>
        <begin position="165"/>
        <end position="213"/>
    </location>
</feature>
<feature type="compositionally biased region" description="Polar residues" evidence="5">
    <location>
        <begin position="533"/>
        <end position="549"/>
    </location>
</feature>
<name>A0A200Q1G7_MACCD</name>
<feature type="region of interest" description="Disordered" evidence="5">
    <location>
        <begin position="93"/>
        <end position="145"/>
    </location>
</feature>
<accession>A0A200Q1G7</accession>
<keyword evidence="4" id="KW-0539">Nucleus</keyword>
<evidence type="ECO:0000313" key="7">
    <source>
        <dbReference type="EMBL" id="OVA04321.1"/>
    </source>
</evidence>
<dbReference type="GO" id="GO:0005634">
    <property type="term" value="C:nucleus"/>
    <property type="evidence" value="ECO:0007669"/>
    <property type="project" value="UniProtKB-SubCell"/>
</dbReference>
<feature type="region of interest" description="Disordered" evidence="5">
    <location>
        <begin position="437"/>
        <end position="464"/>
    </location>
</feature>
<dbReference type="PROSITE" id="PS51293">
    <property type="entry name" value="SANT"/>
    <property type="match status" value="1"/>
</dbReference>
<feature type="compositionally biased region" description="Basic and acidic residues" evidence="5">
    <location>
        <begin position="583"/>
        <end position="596"/>
    </location>
</feature>
<feature type="compositionally biased region" description="Polar residues" evidence="5">
    <location>
        <begin position="100"/>
        <end position="117"/>
    </location>
</feature>
<keyword evidence="8" id="KW-1185">Reference proteome</keyword>
<keyword evidence="3" id="KW-0804">Transcription</keyword>
<dbReference type="InterPro" id="IPR009057">
    <property type="entry name" value="Homeodomain-like_sf"/>
</dbReference>
<feature type="region of interest" description="Disordered" evidence="5">
    <location>
        <begin position="526"/>
        <end position="553"/>
    </location>
</feature>
<gene>
    <name evidence="7" type="ORF">BVC80_1395g29</name>
</gene>
<keyword evidence="2" id="KW-0805">Transcription regulation</keyword>
<dbReference type="InterPro" id="IPR056067">
    <property type="entry name" value="DUF7650"/>
</dbReference>